<accession>A0AAE3QP88</accession>
<reference evidence="3" key="1">
    <citation type="submission" date="2023-05" db="EMBL/GenBank/DDBJ databases">
        <authorList>
            <person name="Zhang X."/>
        </authorList>
    </citation>
    <scope>NUCLEOTIDE SEQUENCE</scope>
    <source>
        <strain evidence="3">YF14B1</strain>
    </source>
</reference>
<name>A0AAE3QP88_9BACT</name>
<dbReference type="InterPro" id="IPR050177">
    <property type="entry name" value="Lipid_A_modif_metabolic_enz"/>
</dbReference>
<organism evidence="3 4">
    <name type="scientific">Xanthocytophaga flava</name>
    <dbReference type="NCBI Taxonomy" id="3048013"/>
    <lineage>
        <taxon>Bacteria</taxon>
        <taxon>Pseudomonadati</taxon>
        <taxon>Bacteroidota</taxon>
        <taxon>Cytophagia</taxon>
        <taxon>Cytophagales</taxon>
        <taxon>Rhodocytophagaceae</taxon>
        <taxon>Xanthocytophaga</taxon>
    </lineage>
</organism>
<dbReference type="SUPFAM" id="SSF51735">
    <property type="entry name" value="NAD(P)-binding Rossmann-fold domains"/>
    <property type="match status" value="1"/>
</dbReference>
<dbReference type="PANTHER" id="PTHR43245:SF24">
    <property type="entry name" value="DEHYDROGENASE"/>
    <property type="match status" value="1"/>
</dbReference>
<proteinExistence type="inferred from homology"/>
<gene>
    <name evidence="3" type="ORF">QNI16_06810</name>
</gene>
<dbReference type="Proteomes" id="UP001241110">
    <property type="component" value="Unassembled WGS sequence"/>
</dbReference>
<comment type="caution">
    <text evidence="3">The sequence shown here is derived from an EMBL/GenBank/DDBJ whole genome shotgun (WGS) entry which is preliminary data.</text>
</comment>
<dbReference type="RefSeq" id="WP_313976763.1">
    <property type="nucleotide sequence ID" value="NZ_JASJOS010000003.1"/>
</dbReference>
<dbReference type="InterPro" id="IPR002225">
    <property type="entry name" value="3Beta_OHSteriod_DH/Estase"/>
</dbReference>
<protein>
    <submittedName>
        <fullName evidence="3">NAD-dependent epimerase/dehydratase family protein</fullName>
    </submittedName>
</protein>
<dbReference type="PANTHER" id="PTHR43245">
    <property type="entry name" value="BIFUNCTIONAL POLYMYXIN RESISTANCE PROTEIN ARNA"/>
    <property type="match status" value="1"/>
</dbReference>
<dbReference type="Pfam" id="PF01073">
    <property type="entry name" value="3Beta_HSD"/>
    <property type="match status" value="1"/>
</dbReference>
<dbReference type="AlphaFoldDB" id="A0AAE3QP88"/>
<evidence type="ECO:0000313" key="4">
    <source>
        <dbReference type="Proteomes" id="UP001241110"/>
    </source>
</evidence>
<sequence>MRQYKKIVVTGTSGFLGSRVAKFLPTVFIGATILATSRKSDKKLALEQAGCIFIPGDLADAAFCQQILAGADAVVHCAALSSPWGKREDFEKANVTATQNLLQAAIAEKVSRFVFISTPSIYFNYTDRFLISEQEPLPSRMVNEYAATKLKAERLVLAANSDILETVALRPRAIIGAEDTVIFPRVLKAYQENKLVIIGSGTNKGDITCVRNVIEAIVCSLNAQKQVMGQAYNVSNDEPVVLWEVLNNLLQQLGLKPVTRKLPYWIVMTAAWITEQRYKWFRPNEEPPITQHGIGSLARSMTMDISLAKKNLGYKPVQSTQEGINEFIEWYKSQKTV</sequence>
<dbReference type="InterPro" id="IPR036291">
    <property type="entry name" value="NAD(P)-bd_dom_sf"/>
</dbReference>
<dbReference type="EMBL" id="JASJOS010000003">
    <property type="protein sequence ID" value="MDJ1480188.1"/>
    <property type="molecule type" value="Genomic_DNA"/>
</dbReference>
<feature type="domain" description="3-beta hydroxysteroid dehydrogenase/isomerase" evidence="2">
    <location>
        <begin position="8"/>
        <end position="261"/>
    </location>
</feature>
<comment type="similarity">
    <text evidence="1">Belongs to the 3-beta-HSD family.</text>
</comment>
<evidence type="ECO:0000256" key="1">
    <source>
        <dbReference type="ARBA" id="ARBA00009219"/>
    </source>
</evidence>
<dbReference type="Gene3D" id="3.40.50.720">
    <property type="entry name" value="NAD(P)-binding Rossmann-like Domain"/>
    <property type="match status" value="1"/>
</dbReference>
<evidence type="ECO:0000259" key="2">
    <source>
        <dbReference type="Pfam" id="PF01073"/>
    </source>
</evidence>
<dbReference type="GO" id="GO:0006694">
    <property type="term" value="P:steroid biosynthetic process"/>
    <property type="evidence" value="ECO:0007669"/>
    <property type="project" value="InterPro"/>
</dbReference>
<evidence type="ECO:0000313" key="3">
    <source>
        <dbReference type="EMBL" id="MDJ1480188.1"/>
    </source>
</evidence>
<dbReference type="GO" id="GO:0016616">
    <property type="term" value="F:oxidoreductase activity, acting on the CH-OH group of donors, NAD or NADP as acceptor"/>
    <property type="evidence" value="ECO:0007669"/>
    <property type="project" value="InterPro"/>
</dbReference>